<gene>
    <name evidence="3" type="ORF">CVT23_06785</name>
</gene>
<keyword evidence="4" id="KW-1185">Reference proteome</keyword>
<protein>
    <submittedName>
        <fullName evidence="3">Polyketide cyclase</fullName>
    </submittedName>
</protein>
<sequence length="209" mass="23382">MGFAPPKTDLRLRQRDNAIGRRTQVDPGQGGGEWTARAGRPSVAVFISWGGSTMSFEDLIGRMGDAVCRGAFEEAAACFTPDGVYHDDFYGAFEGRAEIARLFSDFFHRDGENFRWTFHEPVEQGGVGYARYLFSWDSRLPDSKGVRAGFEGVSICHLKDGLIASYEEVAATQTARHMMGFPALRLARLVERETRRLLGRADMKPHLER</sequence>
<feature type="region of interest" description="Disordered" evidence="1">
    <location>
        <begin position="15"/>
        <end position="36"/>
    </location>
</feature>
<accession>A0A2M9G401</accession>
<dbReference type="EMBL" id="PHIG01000026">
    <property type="protein sequence ID" value="PJK30445.1"/>
    <property type="molecule type" value="Genomic_DNA"/>
</dbReference>
<dbReference type="InterPro" id="IPR037401">
    <property type="entry name" value="SnoaL-like"/>
</dbReference>
<proteinExistence type="predicted"/>
<dbReference type="Gene3D" id="3.10.450.50">
    <property type="match status" value="1"/>
</dbReference>
<dbReference type="Proteomes" id="UP000229498">
    <property type="component" value="Unassembled WGS sequence"/>
</dbReference>
<evidence type="ECO:0000256" key="1">
    <source>
        <dbReference type="SAM" id="MobiDB-lite"/>
    </source>
</evidence>
<dbReference type="SUPFAM" id="SSF54427">
    <property type="entry name" value="NTF2-like"/>
    <property type="match status" value="1"/>
</dbReference>
<evidence type="ECO:0000313" key="4">
    <source>
        <dbReference type="Proteomes" id="UP000229498"/>
    </source>
</evidence>
<feature type="domain" description="SnoaL-like" evidence="2">
    <location>
        <begin position="64"/>
        <end position="165"/>
    </location>
</feature>
<dbReference type="AlphaFoldDB" id="A0A2M9G401"/>
<evidence type="ECO:0000259" key="2">
    <source>
        <dbReference type="Pfam" id="PF12680"/>
    </source>
</evidence>
<dbReference type="InterPro" id="IPR032710">
    <property type="entry name" value="NTF2-like_dom_sf"/>
</dbReference>
<reference evidence="3 4" key="1">
    <citation type="submission" date="2017-11" db="EMBL/GenBank/DDBJ databases">
        <title>Draft genome sequence of Rhizobiales bacterium SY3-13.</title>
        <authorList>
            <person name="Sun C."/>
        </authorList>
    </citation>
    <scope>NUCLEOTIDE SEQUENCE [LARGE SCALE GENOMIC DNA]</scope>
    <source>
        <strain evidence="3 4">SY3-13</strain>
    </source>
</reference>
<evidence type="ECO:0000313" key="3">
    <source>
        <dbReference type="EMBL" id="PJK30445.1"/>
    </source>
</evidence>
<name>A0A2M9G401_9PROT</name>
<comment type="caution">
    <text evidence="3">The sequence shown here is derived from an EMBL/GenBank/DDBJ whole genome shotgun (WGS) entry which is preliminary data.</text>
</comment>
<organism evidence="3 4">
    <name type="scientific">Minwuia thermotolerans</name>
    <dbReference type="NCBI Taxonomy" id="2056226"/>
    <lineage>
        <taxon>Bacteria</taxon>
        <taxon>Pseudomonadati</taxon>
        <taxon>Pseudomonadota</taxon>
        <taxon>Alphaproteobacteria</taxon>
        <taxon>Minwuiales</taxon>
        <taxon>Minwuiaceae</taxon>
        <taxon>Minwuia</taxon>
    </lineage>
</organism>
<dbReference type="Pfam" id="PF12680">
    <property type="entry name" value="SnoaL_2"/>
    <property type="match status" value="1"/>
</dbReference>
<dbReference type="OrthoDB" id="7348037at2"/>